<evidence type="ECO:0000256" key="1">
    <source>
        <dbReference type="SAM" id="MobiDB-lite"/>
    </source>
</evidence>
<comment type="caution">
    <text evidence="3">The sequence shown here is derived from an EMBL/GenBank/DDBJ whole genome shotgun (WGS) entry which is preliminary data.</text>
</comment>
<dbReference type="Proteomes" id="UP000466442">
    <property type="component" value="Unassembled WGS sequence"/>
</dbReference>
<feature type="domain" description="C2H2-type" evidence="2">
    <location>
        <begin position="55"/>
        <end position="78"/>
    </location>
</feature>
<feature type="domain" description="C2H2-type" evidence="2">
    <location>
        <begin position="27"/>
        <end position="47"/>
    </location>
</feature>
<dbReference type="AlphaFoldDB" id="A0A8S9WYS8"/>
<evidence type="ECO:0000313" key="4">
    <source>
        <dbReference type="Proteomes" id="UP000466442"/>
    </source>
</evidence>
<dbReference type="InterPro" id="IPR013087">
    <property type="entry name" value="Znf_C2H2_type"/>
</dbReference>
<name>A0A8S9WYS8_APOLU</name>
<gene>
    <name evidence="3" type="ORF">GE061_005403</name>
</gene>
<dbReference type="PANTHER" id="PTHR33936">
    <property type="entry name" value="PROTEIN CBG17840"/>
    <property type="match status" value="1"/>
</dbReference>
<dbReference type="InterPro" id="IPR052797">
    <property type="entry name" value="RegFact_GeneExpr_CellDeath"/>
</dbReference>
<dbReference type="PANTHER" id="PTHR33936:SF24">
    <property type="entry name" value="C2H2-TYPE DOMAIN-CONTAINING PROTEIN"/>
    <property type="match status" value="1"/>
</dbReference>
<proteinExistence type="predicted"/>
<reference evidence="3" key="1">
    <citation type="journal article" date="2021" name="Mol. Ecol. Resour.">
        <title>Apolygus lucorum genome provides insights into omnivorousness and mesophyll feeding.</title>
        <authorList>
            <person name="Liu Y."/>
            <person name="Liu H."/>
            <person name="Wang H."/>
            <person name="Huang T."/>
            <person name="Liu B."/>
            <person name="Yang B."/>
            <person name="Yin L."/>
            <person name="Li B."/>
            <person name="Zhang Y."/>
            <person name="Zhang S."/>
            <person name="Jiang F."/>
            <person name="Zhang X."/>
            <person name="Ren Y."/>
            <person name="Wang B."/>
            <person name="Wang S."/>
            <person name="Lu Y."/>
            <person name="Wu K."/>
            <person name="Fan W."/>
            <person name="Wang G."/>
        </authorList>
    </citation>
    <scope>NUCLEOTIDE SEQUENCE</scope>
    <source>
        <strain evidence="3">12Hb</strain>
    </source>
</reference>
<evidence type="ECO:0000259" key="2">
    <source>
        <dbReference type="SMART" id="SM00355"/>
    </source>
</evidence>
<feature type="domain" description="C2H2-type" evidence="2">
    <location>
        <begin position="4"/>
        <end position="26"/>
    </location>
</feature>
<evidence type="ECO:0000313" key="3">
    <source>
        <dbReference type="EMBL" id="KAF6200956.1"/>
    </source>
</evidence>
<dbReference type="EMBL" id="WIXP02000013">
    <property type="protein sequence ID" value="KAF6200956.1"/>
    <property type="molecule type" value="Genomic_DNA"/>
</dbReference>
<protein>
    <recommendedName>
        <fullName evidence="2">C2H2-type domain-containing protein</fullName>
    </recommendedName>
</protein>
<dbReference type="OrthoDB" id="10031901at2759"/>
<organism evidence="3 4">
    <name type="scientific">Apolygus lucorum</name>
    <name type="common">Small green plant bug</name>
    <name type="synonym">Lygocoris lucorum</name>
    <dbReference type="NCBI Taxonomy" id="248454"/>
    <lineage>
        <taxon>Eukaryota</taxon>
        <taxon>Metazoa</taxon>
        <taxon>Ecdysozoa</taxon>
        <taxon>Arthropoda</taxon>
        <taxon>Hexapoda</taxon>
        <taxon>Insecta</taxon>
        <taxon>Pterygota</taxon>
        <taxon>Neoptera</taxon>
        <taxon>Paraneoptera</taxon>
        <taxon>Hemiptera</taxon>
        <taxon>Heteroptera</taxon>
        <taxon>Panheteroptera</taxon>
        <taxon>Cimicomorpha</taxon>
        <taxon>Miridae</taxon>
        <taxon>Mirini</taxon>
        <taxon>Apolygus</taxon>
    </lineage>
</organism>
<feature type="region of interest" description="Disordered" evidence="1">
    <location>
        <begin position="236"/>
        <end position="284"/>
    </location>
</feature>
<keyword evidence="4" id="KW-1185">Reference proteome</keyword>
<dbReference type="SMART" id="SM00355">
    <property type="entry name" value="ZnF_C2H2"/>
    <property type="match status" value="3"/>
</dbReference>
<sequence>MPSRRCTICGYETDTKFKFERHSRTHLKCVHCRRTFESYSEASEHEGVCNKLPFKQCPLCPVQCTSIEKIKEHLTKLHGVVMNKELIEFNSPSDKKTSYLICHRSGKPRLSKTDDTRLRLLKKQGSNKINAFCPARMHVDFYNSGRVVVYFVSTHVGHDFSLGRLPLDKEYRAKLAAQIKKNVPLDSILEAERKAFQENSKETGEGNTCGAMSRANLLSRKDLHNIARDFQTRPLKTSSHRVPETTSSRHRVPETTSSRHRVPETTSSRHRVPETTSSRRGHSLADAKAAMIAAMEIAENEDQIDALYKQAAHVKVILQSLATKPSEEILSEPSVTSTSPNTPQKRFCSQQSLKRKMEGKKSPTTIHLVRALIRKNHGTMLNTLEMMHRRDRDVEEGANMQVFSKFLRLKKKISFRHLSH</sequence>
<accession>A0A8S9WYS8</accession>